<dbReference type="Pfam" id="PF13759">
    <property type="entry name" value="2OG-FeII_Oxy_5"/>
    <property type="match status" value="1"/>
</dbReference>
<keyword evidence="2 3" id="KW-0802">TPR repeat</keyword>
<proteinExistence type="predicted"/>
<dbReference type="Proteomes" id="UP001253545">
    <property type="component" value="Unassembled WGS sequence"/>
</dbReference>
<feature type="repeat" description="TPR" evidence="3">
    <location>
        <begin position="72"/>
        <end position="105"/>
    </location>
</feature>
<sequence>MSLQKDLVKTALEYRKKGDNETAISLLKQHLASQPNDHVAKHNLAAALGDIGEHLDAVKVLKSAINKGLNKAPSWLVYARSLAQINKYERAVQAYKKVLSSHPTDADAQRELAQLIWMSQGDYEKALSGLTQAISKHPSALNLKILRAELAGQMENHEDRYKWLKLCYEASDKQASIQFYMSKAALAIGKYDEALHLAEVAAQAFPTDINCGIHTVNCYLAKSFPEKAVPLIERMLTTHPTNQHLIALLSTCWRLLGDARYEEYYDYDRFVKQLPLGVPKGWENLDSYIQDLESGLEEAHRYKEHPFFLSVRHGSQIPSITGSINPAMRAFTEACKEPLQTYLSGLCSGTSPLLFRNTGSAKLFSSWSVKLHKTGHHVNHVHQEGWLSSACHIRHAQTSNNKGDKSGWLKLGEPGSVCAPKLKAERYIQPQRGMIVFFPSYMWHGTVPFTEDTNRLTVAADFQPI</sequence>
<dbReference type="PANTHER" id="PTHR45586:SF1">
    <property type="entry name" value="LIPOPOLYSACCHARIDE ASSEMBLY PROTEIN B"/>
    <property type="match status" value="1"/>
</dbReference>
<dbReference type="InterPro" id="IPR019734">
    <property type="entry name" value="TPR_rpt"/>
</dbReference>
<evidence type="ECO:0000256" key="3">
    <source>
        <dbReference type="PROSITE-ProRule" id="PRU00339"/>
    </source>
</evidence>
<dbReference type="PANTHER" id="PTHR45586">
    <property type="entry name" value="TPR REPEAT-CONTAINING PROTEIN PA4667"/>
    <property type="match status" value="1"/>
</dbReference>
<dbReference type="InterPro" id="IPR051012">
    <property type="entry name" value="CellSynth/LPSAsmb/PSIAsmb"/>
</dbReference>
<dbReference type="Gene3D" id="1.25.40.10">
    <property type="entry name" value="Tetratricopeptide repeat domain"/>
    <property type="match status" value="2"/>
</dbReference>
<keyword evidence="5" id="KW-1185">Reference proteome</keyword>
<evidence type="ECO:0000313" key="5">
    <source>
        <dbReference type="Proteomes" id="UP001253545"/>
    </source>
</evidence>
<name>A0ABU2ZTG5_9ALTE</name>
<accession>A0ABU2ZTG5</accession>
<protein>
    <submittedName>
        <fullName evidence="4">2OG-Fe(II) oxygenase</fullName>
    </submittedName>
</protein>
<keyword evidence="1" id="KW-0677">Repeat</keyword>
<dbReference type="InterPro" id="IPR012668">
    <property type="entry name" value="CHP02466"/>
</dbReference>
<organism evidence="4 5">
    <name type="scientific">Glaciecola petra</name>
    <dbReference type="NCBI Taxonomy" id="3075602"/>
    <lineage>
        <taxon>Bacteria</taxon>
        <taxon>Pseudomonadati</taxon>
        <taxon>Pseudomonadota</taxon>
        <taxon>Gammaproteobacteria</taxon>
        <taxon>Alteromonadales</taxon>
        <taxon>Alteromonadaceae</taxon>
        <taxon>Glaciecola</taxon>
    </lineage>
</organism>
<dbReference type="EMBL" id="JAVRHX010000004">
    <property type="protein sequence ID" value="MDT0595933.1"/>
    <property type="molecule type" value="Genomic_DNA"/>
</dbReference>
<dbReference type="PROSITE" id="PS50005">
    <property type="entry name" value="TPR"/>
    <property type="match status" value="1"/>
</dbReference>
<evidence type="ECO:0000256" key="1">
    <source>
        <dbReference type="ARBA" id="ARBA00022737"/>
    </source>
</evidence>
<gene>
    <name evidence="4" type="ORF">RM552_13845</name>
</gene>
<dbReference type="Pfam" id="PF13432">
    <property type="entry name" value="TPR_16"/>
    <property type="match status" value="1"/>
</dbReference>
<dbReference type="Gene3D" id="2.60.120.620">
    <property type="entry name" value="q2cbj1_9rhob like domain"/>
    <property type="match status" value="1"/>
</dbReference>
<dbReference type="SMART" id="SM00028">
    <property type="entry name" value="TPR"/>
    <property type="match status" value="4"/>
</dbReference>
<dbReference type="SUPFAM" id="SSF81901">
    <property type="entry name" value="HCP-like"/>
    <property type="match status" value="1"/>
</dbReference>
<evidence type="ECO:0000313" key="4">
    <source>
        <dbReference type="EMBL" id="MDT0595933.1"/>
    </source>
</evidence>
<dbReference type="InterPro" id="IPR011990">
    <property type="entry name" value="TPR-like_helical_dom_sf"/>
</dbReference>
<evidence type="ECO:0000256" key="2">
    <source>
        <dbReference type="ARBA" id="ARBA00022803"/>
    </source>
</evidence>
<comment type="caution">
    <text evidence="4">The sequence shown here is derived from an EMBL/GenBank/DDBJ whole genome shotgun (WGS) entry which is preliminary data.</text>
</comment>
<reference evidence="4 5" key="1">
    <citation type="submission" date="2023-09" db="EMBL/GenBank/DDBJ databases">
        <authorList>
            <person name="Rey-Velasco X."/>
        </authorList>
    </citation>
    <scope>NUCLEOTIDE SEQUENCE [LARGE SCALE GENOMIC DNA]</scope>
    <source>
        <strain evidence="4 5">P117</strain>
    </source>
</reference>
<dbReference type="RefSeq" id="WP_311369451.1">
    <property type="nucleotide sequence ID" value="NZ_JAVRHX010000004.1"/>
</dbReference>